<organism evidence="2 3">
    <name type="scientific">Zoarces viviparus</name>
    <name type="common">Viviparous eelpout</name>
    <name type="synonym">Blennius viviparus</name>
    <dbReference type="NCBI Taxonomy" id="48416"/>
    <lineage>
        <taxon>Eukaryota</taxon>
        <taxon>Metazoa</taxon>
        <taxon>Chordata</taxon>
        <taxon>Craniata</taxon>
        <taxon>Vertebrata</taxon>
        <taxon>Euteleostomi</taxon>
        <taxon>Actinopterygii</taxon>
        <taxon>Neopterygii</taxon>
        <taxon>Teleostei</taxon>
        <taxon>Neoteleostei</taxon>
        <taxon>Acanthomorphata</taxon>
        <taxon>Eupercaria</taxon>
        <taxon>Perciformes</taxon>
        <taxon>Cottioidei</taxon>
        <taxon>Zoarcales</taxon>
        <taxon>Zoarcidae</taxon>
        <taxon>Zoarcinae</taxon>
        <taxon>Zoarces</taxon>
    </lineage>
</organism>
<proteinExistence type="predicted"/>
<evidence type="ECO:0000313" key="3">
    <source>
        <dbReference type="Proteomes" id="UP001488805"/>
    </source>
</evidence>
<evidence type="ECO:0000256" key="1">
    <source>
        <dbReference type="SAM" id="MobiDB-lite"/>
    </source>
</evidence>
<sequence length="75" mass="7878">MLPVMGVCSRAHSHDGERPRGAARADDHHGCLCLQTAVSSVKPVRTLEEVKTVGQTSEYRGAQAPGGHNGLMTGP</sequence>
<protein>
    <submittedName>
        <fullName evidence="2">Uncharacterized protein</fullName>
    </submittedName>
</protein>
<feature type="region of interest" description="Disordered" evidence="1">
    <location>
        <begin position="52"/>
        <end position="75"/>
    </location>
</feature>
<dbReference type="EMBL" id="JBCEZU010000221">
    <property type="protein sequence ID" value="KAK9522741.1"/>
    <property type="molecule type" value="Genomic_DNA"/>
</dbReference>
<feature type="compositionally biased region" description="Basic and acidic residues" evidence="1">
    <location>
        <begin position="12"/>
        <end position="26"/>
    </location>
</feature>
<feature type="region of interest" description="Disordered" evidence="1">
    <location>
        <begin position="1"/>
        <end position="26"/>
    </location>
</feature>
<reference evidence="2 3" key="1">
    <citation type="journal article" date="2024" name="Genome Biol. Evol.">
        <title>Chromosome-level genome assembly of the viviparous eelpout Zoarces viviparus.</title>
        <authorList>
            <person name="Fuhrmann N."/>
            <person name="Brasseur M.V."/>
            <person name="Bakowski C.E."/>
            <person name="Podsiadlowski L."/>
            <person name="Prost S."/>
            <person name="Krehenwinkel H."/>
            <person name="Mayer C."/>
        </authorList>
    </citation>
    <scope>NUCLEOTIDE SEQUENCE [LARGE SCALE GENOMIC DNA]</scope>
    <source>
        <strain evidence="2">NO-MEL_2022_Ind0_liver</strain>
    </source>
</reference>
<evidence type="ECO:0000313" key="2">
    <source>
        <dbReference type="EMBL" id="KAK9522741.1"/>
    </source>
</evidence>
<dbReference type="Proteomes" id="UP001488805">
    <property type="component" value="Unassembled WGS sequence"/>
</dbReference>
<accession>A0AAW1EJ57</accession>
<keyword evidence="3" id="KW-1185">Reference proteome</keyword>
<dbReference type="AlphaFoldDB" id="A0AAW1EJ57"/>
<gene>
    <name evidence="2" type="ORF">VZT92_019187</name>
</gene>
<name>A0AAW1EJ57_ZOAVI</name>
<comment type="caution">
    <text evidence="2">The sequence shown here is derived from an EMBL/GenBank/DDBJ whole genome shotgun (WGS) entry which is preliminary data.</text>
</comment>